<dbReference type="EMBL" id="KQ426758">
    <property type="protein sequence ID" value="KOF67872.1"/>
    <property type="molecule type" value="Genomic_DNA"/>
</dbReference>
<gene>
    <name evidence="1" type="ORF">OCBIM_22008747mg</name>
</gene>
<reference evidence="1" key="1">
    <citation type="submission" date="2015-07" db="EMBL/GenBank/DDBJ databases">
        <title>MeaNS - Measles Nucleotide Surveillance Program.</title>
        <authorList>
            <person name="Tran T."/>
            <person name="Druce J."/>
        </authorList>
    </citation>
    <scope>NUCLEOTIDE SEQUENCE</scope>
    <source>
        <strain evidence="1">UCB-OBI-ISO-001</strain>
        <tissue evidence="1">Gonad</tissue>
    </source>
</reference>
<dbReference type="AlphaFoldDB" id="A0A0L8FT67"/>
<proteinExistence type="predicted"/>
<protein>
    <submittedName>
        <fullName evidence="1">Uncharacterized protein</fullName>
    </submittedName>
</protein>
<organism evidence="1">
    <name type="scientific">Octopus bimaculoides</name>
    <name type="common">California two-spotted octopus</name>
    <dbReference type="NCBI Taxonomy" id="37653"/>
    <lineage>
        <taxon>Eukaryota</taxon>
        <taxon>Metazoa</taxon>
        <taxon>Spiralia</taxon>
        <taxon>Lophotrochozoa</taxon>
        <taxon>Mollusca</taxon>
        <taxon>Cephalopoda</taxon>
        <taxon>Coleoidea</taxon>
        <taxon>Octopodiformes</taxon>
        <taxon>Octopoda</taxon>
        <taxon>Incirrata</taxon>
        <taxon>Octopodidae</taxon>
        <taxon>Octopus</taxon>
    </lineage>
</organism>
<evidence type="ECO:0000313" key="1">
    <source>
        <dbReference type="EMBL" id="KOF67872.1"/>
    </source>
</evidence>
<name>A0A0L8FT67_OCTBM</name>
<accession>A0A0L8FT67</accession>
<sequence>MAVTRNKHFKQQNLMFCKHDNIKNHINWASAPNLFVLKPAMEFHKIFFKYSVDETIYVPP</sequence>